<dbReference type="EMBL" id="CP002625">
    <property type="protein sequence ID" value="AEI96498.1"/>
    <property type="molecule type" value="Genomic_DNA"/>
</dbReference>
<dbReference type="Proteomes" id="UP000001353">
    <property type="component" value="Plasmid pRLO149_83"/>
</dbReference>
<evidence type="ECO:0000313" key="2">
    <source>
        <dbReference type="Proteomes" id="UP000001353"/>
    </source>
</evidence>
<dbReference type="AlphaFoldDB" id="F7ZMG1"/>
<name>F7ZMG1_ROSLO</name>
<dbReference type="HOGENOM" id="CLU_1905161_0_0_5"/>
<gene>
    <name evidence="1" type="ordered locus">RLO149_p830670</name>
</gene>
<sequence length="133" mass="14251">MQRLWTPQLRLAFLKLVVVSTLVVATSGLGHAGSHAPDYALSNVVHEHSLISDNEAHHCELHAASGICETQPLAAGEHQASVECCDGVCMSFMPPQPREAAVRVEASETFVRAAEFEPSAGATADLRPPRELI</sequence>
<keyword evidence="1" id="KW-0614">Plasmid</keyword>
<evidence type="ECO:0000313" key="1">
    <source>
        <dbReference type="EMBL" id="AEI96498.1"/>
    </source>
</evidence>
<accession>F7ZMG1</accession>
<dbReference type="KEGG" id="rli:RLO149_p830670"/>
<protein>
    <submittedName>
        <fullName evidence="1">Uncharacterized protein</fullName>
    </submittedName>
</protein>
<geneLocation type="plasmid" evidence="1 2">
    <name>pRLO149_83</name>
</geneLocation>
<reference evidence="1 2" key="1">
    <citation type="journal article" date="2011" name="BMC Genomics">
        <title>Comparative genome analysis and genome-guided physiological analysis of Roseobacter litoralis.</title>
        <authorList>
            <person name="Kalhoefer D."/>
            <person name="Thole S."/>
            <person name="Voget S."/>
            <person name="Lehmann R."/>
            <person name="Liesegang H."/>
            <person name="Wollher A."/>
            <person name="Daniel R."/>
            <person name="Simon M."/>
            <person name="Brinkhoff T."/>
        </authorList>
    </citation>
    <scope>NUCLEOTIDE SEQUENCE [LARGE SCALE GENOMIC DNA]</scope>
    <source>
        <strain evidence="2">ATCC 49566 / DSM 6996 / JCM 21268 / NBRC 15278 / OCh 149</strain>
    </source>
</reference>
<organism evidence="1 2">
    <name type="scientific">Roseobacter litoralis (strain ATCC 49566 / DSM 6996 / JCM 21268 / NBRC 15278 / OCh 149)</name>
    <dbReference type="NCBI Taxonomy" id="391595"/>
    <lineage>
        <taxon>Bacteria</taxon>
        <taxon>Pseudomonadati</taxon>
        <taxon>Pseudomonadota</taxon>
        <taxon>Alphaproteobacteria</taxon>
        <taxon>Rhodobacterales</taxon>
        <taxon>Roseobacteraceae</taxon>
        <taxon>Roseobacter</taxon>
    </lineage>
</organism>
<keyword evidence="2" id="KW-1185">Reference proteome</keyword>
<proteinExistence type="predicted"/>